<dbReference type="Pfam" id="PF13812">
    <property type="entry name" value="PPR_3"/>
    <property type="match status" value="2"/>
</dbReference>
<dbReference type="Proteomes" id="UP000650833">
    <property type="component" value="Unassembled WGS sequence"/>
</dbReference>
<dbReference type="PANTHER" id="PTHR47941">
    <property type="entry name" value="PENTATRICOPEPTIDE REPEAT-CONTAINING PROTEIN 3, MITOCHONDRIAL"/>
    <property type="match status" value="1"/>
</dbReference>
<name>A0A8H7QGN2_9FUNG</name>
<keyword evidence="1" id="KW-0677">Repeat</keyword>
<dbReference type="Pfam" id="PF17177">
    <property type="entry name" value="PPR_long"/>
    <property type="match status" value="1"/>
</dbReference>
<feature type="repeat" description="PPR" evidence="2">
    <location>
        <begin position="846"/>
        <end position="880"/>
    </location>
</feature>
<evidence type="ECO:0000259" key="4">
    <source>
        <dbReference type="Pfam" id="PF17177"/>
    </source>
</evidence>
<dbReference type="NCBIfam" id="TIGR00756">
    <property type="entry name" value="PPR"/>
    <property type="match status" value="4"/>
</dbReference>
<dbReference type="SUPFAM" id="SSF81901">
    <property type="entry name" value="HCP-like"/>
    <property type="match status" value="2"/>
</dbReference>
<feature type="repeat" description="PPR" evidence="2">
    <location>
        <begin position="991"/>
        <end position="1026"/>
    </location>
</feature>
<dbReference type="AlphaFoldDB" id="A0A8H7QGN2"/>
<proteinExistence type="predicted"/>
<comment type="caution">
    <text evidence="5">The sequence shown here is derived from an EMBL/GenBank/DDBJ whole genome shotgun (WGS) entry which is preliminary data.</text>
</comment>
<sequence length="1147" mass="127730">MYGVKGTSTILNSVARQGVLTKQLVAPKSTAFLANLPTRQVSAGKLSYTTRSQTQFNQKQELDGNNNNNASAATLSHLNKPTWTTVEGLKKNNGKKFSAYDAAAAAAAAEPAHFDVRILQAAKQKNSRAVVDAFVQGKSAAGESALPLSTQTYEAVIQAYGKLRKTNQPLTPMMNAYHDMISTGVRPSSQTYALLIRSLCNRDSEVQKTVSMLKRQIARTGTTVNNLGDLENENNMEKALALFNKAVKEKSTQDFDIELYNTLLRGLSYKGNTRDGLYIYEHLESAHNANPNGMTFATLMSMFGTAGDLAAVRECFNEYKTLRKHLPNHDATYVYNAFVYAHVNAGDIPGALDIIENVMVQDHVKITILPFNKIVRRACFDGNMETVDSVLAKLEADTKLPNPDASTYGMILSAYSHLKDFEKATKVYQNLMNHDISKQYGHLADYAFACTNNHMPDQALDVVKAMTSRGLELDSNLCKGVVLSFVNNGRMDDAVTTFKSLIGLYTKHNFLDANSPVSNLALDLTLKCKDFGNALSILQVINNYSIRPTPAVCEAVFNMYEEAKSSPNVWQRISKDMNERSFFILYDMAFRKENTPEAFCKLAFDLLKDMHALNVSPSASLYVRVLTRMKKYEATEYEARWKEEFAPYMSAIEDQIKVDRKIAPKAEDVATATTAAAADTKASEFAVKPSNITVESDLLSAAALDAALGGKFDEAIDVLNNKIIQHGKVPTPEAVRDMIQLSTKLGRLDAAQDIYKTVIDSISLLEGARKQRGYHAIYNSMLVAHARNGDLNSAKIFYDKLREHDLYPDGDAYGSLLACTANSTTDESTDALAIYEESRKHNVRPTVYLYNVIISKLAKCRKIEPVLRLFNEMKQLGVLPNSITYASVISACIRCSSESRAAQYFQEMISSPKYQPRIGAYNSMIQFYVQQKPNREKALEYYNLSKQFNLKPSLHTYKLLMEAYANIPAYDMLTAHKLLTEMNKRHGYRPSAGHYATLIRSYGCLHRDVQSAVAVYKEMQKAGIKADETVYQAMMNTYIDNNDINSAQQIYQDMLKQGTKSSAYIENLFIAGYGAQGQLEKAEQVFNSMSDVDNLIKEPSTYEAMAKAYIDNGEKTKAVNVVQQMRSRDFPPKVVDGVIQLINASTK</sequence>
<dbReference type="InterPro" id="IPR011990">
    <property type="entry name" value="TPR-like_helical_dom_sf"/>
</dbReference>
<evidence type="ECO:0000256" key="3">
    <source>
        <dbReference type="SAM" id="MobiDB-lite"/>
    </source>
</evidence>
<dbReference type="OrthoDB" id="411857at2759"/>
<evidence type="ECO:0000313" key="5">
    <source>
        <dbReference type="EMBL" id="KAG2192434.1"/>
    </source>
</evidence>
<dbReference type="Pfam" id="PF01535">
    <property type="entry name" value="PPR"/>
    <property type="match status" value="2"/>
</dbReference>
<evidence type="ECO:0000256" key="2">
    <source>
        <dbReference type="PROSITE-ProRule" id="PRU00708"/>
    </source>
</evidence>
<dbReference type="InterPro" id="IPR002885">
    <property type="entry name" value="PPR_rpt"/>
</dbReference>
<evidence type="ECO:0000256" key="1">
    <source>
        <dbReference type="ARBA" id="ARBA00022737"/>
    </source>
</evidence>
<feature type="domain" description="PROP1-like PPR" evidence="4">
    <location>
        <begin position="1006"/>
        <end position="1134"/>
    </location>
</feature>
<accession>A0A8H7QGN2</accession>
<dbReference type="EMBL" id="JAEPRC010000727">
    <property type="protein sequence ID" value="KAG2192434.1"/>
    <property type="molecule type" value="Genomic_DNA"/>
</dbReference>
<dbReference type="Pfam" id="PF13041">
    <property type="entry name" value="PPR_2"/>
    <property type="match status" value="1"/>
</dbReference>
<organism evidence="5 6">
    <name type="scientific">Mucor plumbeus</name>
    <dbReference type="NCBI Taxonomy" id="97098"/>
    <lineage>
        <taxon>Eukaryota</taxon>
        <taxon>Fungi</taxon>
        <taxon>Fungi incertae sedis</taxon>
        <taxon>Mucoromycota</taxon>
        <taxon>Mucoromycotina</taxon>
        <taxon>Mucoromycetes</taxon>
        <taxon>Mucorales</taxon>
        <taxon>Mucorineae</taxon>
        <taxon>Mucoraceae</taxon>
        <taxon>Mucor</taxon>
    </lineage>
</organism>
<feature type="repeat" description="PPR" evidence="2">
    <location>
        <begin position="774"/>
        <end position="808"/>
    </location>
</feature>
<dbReference type="PROSITE" id="PS51375">
    <property type="entry name" value="PPR"/>
    <property type="match status" value="6"/>
</dbReference>
<protein>
    <recommendedName>
        <fullName evidence="4">PROP1-like PPR domain-containing protein</fullName>
    </recommendedName>
</protein>
<reference evidence="5" key="1">
    <citation type="submission" date="2020-12" db="EMBL/GenBank/DDBJ databases">
        <title>Metabolic potential, ecology and presence of endohyphal bacteria is reflected in genomic diversity of Mucoromycotina.</title>
        <authorList>
            <person name="Muszewska A."/>
            <person name="Okrasinska A."/>
            <person name="Steczkiewicz K."/>
            <person name="Drgas O."/>
            <person name="Orlowska M."/>
            <person name="Perlinska-Lenart U."/>
            <person name="Aleksandrzak-Piekarczyk T."/>
            <person name="Szatraj K."/>
            <person name="Zielenkiewicz U."/>
            <person name="Pilsyk S."/>
            <person name="Malc E."/>
            <person name="Mieczkowski P."/>
            <person name="Kruszewska J.S."/>
            <person name="Biernat P."/>
            <person name="Pawlowska J."/>
        </authorList>
    </citation>
    <scope>NUCLEOTIDE SEQUENCE</scope>
    <source>
        <strain evidence="5">CBS 226.32</strain>
    </source>
</reference>
<gene>
    <name evidence="5" type="ORF">INT46_000766</name>
</gene>
<feature type="region of interest" description="Disordered" evidence="3">
    <location>
        <begin position="58"/>
        <end position="77"/>
    </location>
</feature>
<dbReference type="InterPro" id="IPR033443">
    <property type="entry name" value="PROP1-like_PPR_dom"/>
</dbReference>
<feature type="repeat" description="PPR" evidence="2">
    <location>
        <begin position="1027"/>
        <end position="1061"/>
    </location>
</feature>
<feature type="repeat" description="PPR" evidence="2">
    <location>
        <begin position="1098"/>
        <end position="1132"/>
    </location>
</feature>
<keyword evidence="6" id="KW-1185">Reference proteome</keyword>
<feature type="repeat" description="PPR" evidence="2">
    <location>
        <begin position="404"/>
        <end position="438"/>
    </location>
</feature>
<evidence type="ECO:0000313" key="6">
    <source>
        <dbReference type="Proteomes" id="UP000650833"/>
    </source>
</evidence>
<dbReference type="Gene3D" id="1.25.40.10">
    <property type="entry name" value="Tetratricopeptide repeat domain"/>
    <property type="match status" value="6"/>
</dbReference>